<evidence type="ECO:0000313" key="2">
    <source>
        <dbReference type="EMBL" id="PPE04092.1"/>
    </source>
</evidence>
<sequence>MKLFIDTTNWKLIFVLVKDGKIVDQFFQDNTKKVSDIFFDCLNLFLERNHLQLNALQDFYLTTGPGSYTGVRIGISFVKTLKVLNPQINVLTIDTLKFQAGDGTKISLLNARSGKYYAAVFNHFKMEQAIQLISQDEVGVVFKEYLAQGYQTVIDYTNLAFAQHVLDLMDHQQFCLIKQVVDIKPKYIKSFL</sequence>
<dbReference type="NCBIfam" id="TIGR03725">
    <property type="entry name" value="T6A_YeaZ"/>
    <property type="match status" value="1"/>
</dbReference>
<dbReference type="EMBL" id="PHNE01000006">
    <property type="protein sequence ID" value="PPE04092.1"/>
    <property type="molecule type" value="Genomic_DNA"/>
</dbReference>
<dbReference type="InterPro" id="IPR000905">
    <property type="entry name" value="Gcp-like_dom"/>
</dbReference>
<keyword evidence="3" id="KW-1185">Reference proteome</keyword>
<organism evidence="2 3">
    <name type="scientific">Williamsoniiplasma lucivorax</name>
    <dbReference type="NCBI Taxonomy" id="209274"/>
    <lineage>
        <taxon>Bacteria</taxon>
        <taxon>Bacillati</taxon>
        <taxon>Mycoplasmatota</taxon>
        <taxon>Mollicutes</taxon>
        <taxon>Entomoplasmatales</taxon>
        <taxon>Williamsoniiplasma</taxon>
    </lineage>
</organism>
<dbReference type="Proteomes" id="UP000237865">
    <property type="component" value="Unassembled WGS sequence"/>
</dbReference>
<dbReference type="Pfam" id="PF00814">
    <property type="entry name" value="TsaD"/>
    <property type="match status" value="1"/>
</dbReference>
<dbReference type="AlphaFoldDB" id="A0A2S5RA73"/>
<dbReference type="STRING" id="1399797.GCA_000518285_01116"/>
<name>A0A2S5RA73_9MOLU</name>
<accession>A0A2S5RA73</accession>
<comment type="caution">
    <text evidence="2">The sequence shown here is derived from an EMBL/GenBank/DDBJ whole genome shotgun (WGS) entry which is preliminary data.</text>
</comment>
<dbReference type="GO" id="GO:0002949">
    <property type="term" value="P:tRNA threonylcarbamoyladenosine modification"/>
    <property type="evidence" value="ECO:0007669"/>
    <property type="project" value="InterPro"/>
</dbReference>
<dbReference type="GO" id="GO:0016740">
    <property type="term" value="F:transferase activity"/>
    <property type="evidence" value="ECO:0007669"/>
    <property type="project" value="UniProtKB-KW"/>
</dbReference>
<keyword evidence="2" id="KW-0808">Transferase</keyword>
<dbReference type="SUPFAM" id="SSF53067">
    <property type="entry name" value="Actin-like ATPase domain"/>
    <property type="match status" value="1"/>
</dbReference>
<reference evidence="2 3" key="1">
    <citation type="submission" date="2017-11" db="EMBL/GenBank/DDBJ databases">
        <title>Genome sequence of Entomoplasma lucivorax PIPN-2 (ATCC 49196).</title>
        <authorList>
            <person name="Lo W.-S."/>
            <person name="Gasparich G.E."/>
            <person name="Kuo C.-H."/>
        </authorList>
    </citation>
    <scope>NUCLEOTIDE SEQUENCE [LARGE SCALE GENOMIC DNA]</scope>
    <source>
        <strain evidence="2 3">PIPN-2</strain>
    </source>
</reference>
<proteinExistence type="predicted"/>
<dbReference type="InterPro" id="IPR022496">
    <property type="entry name" value="T6A_TsaB"/>
</dbReference>
<dbReference type="RefSeq" id="WP_028127115.1">
    <property type="nucleotide sequence ID" value="NZ_PHNE01000006.1"/>
</dbReference>
<evidence type="ECO:0000313" key="3">
    <source>
        <dbReference type="Proteomes" id="UP000237865"/>
    </source>
</evidence>
<feature type="domain" description="Gcp-like" evidence="1">
    <location>
        <begin position="40"/>
        <end position="119"/>
    </location>
</feature>
<dbReference type="Gene3D" id="3.30.420.200">
    <property type="match status" value="1"/>
</dbReference>
<dbReference type="Gene3D" id="3.30.420.40">
    <property type="match status" value="1"/>
</dbReference>
<protein>
    <submittedName>
        <fullName evidence="2">tRNA N6-adenosine(37)-N6-threonylcarbamoyltransferase complex dimerization subunit TsaB</fullName>
    </submittedName>
</protein>
<gene>
    <name evidence="2" type="primary">tsaB</name>
    <name evidence="2" type="ORF">ELUCI_v1c08720</name>
</gene>
<dbReference type="InterPro" id="IPR043129">
    <property type="entry name" value="ATPase_NBD"/>
</dbReference>
<evidence type="ECO:0000259" key="1">
    <source>
        <dbReference type="Pfam" id="PF00814"/>
    </source>
</evidence>